<dbReference type="PROSITE" id="PS50048">
    <property type="entry name" value="ZN2_CY6_FUNGAL_2"/>
    <property type="match status" value="1"/>
</dbReference>
<dbReference type="SUPFAM" id="SSF57701">
    <property type="entry name" value="Zn2/Cys6 DNA-binding domain"/>
    <property type="match status" value="1"/>
</dbReference>
<reference evidence="4" key="1">
    <citation type="journal article" date="2020" name="Stud. Mycol.">
        <title>101 Dothideomycetes genomes: a test case for predicting lifestyles and emergence of pathogens.</title>
        <authorList>
            <person name="Haridas S."/>
            <person name="Albert R."/>
            <person name="Binder M."/>
            <person name="Bloem J."/>
            <person name="Labutti K."/>
            <person name="Salamov A."/>
            <person name="Andreopoulos B."/>
            <person name="Baker S."/>
            <person name="Barry K."/>
            <person name="Bills G."/>
            <person name="Bluhm B."/>
            <person name="Cannon C."/>
            <person name="Castanera R."/>
            <person name="Culley D."/>
            <person name="Daum C."/>
            <person name="Ezra D."/>
            <person name="Gonzalez J."/>
            <person name="Henrissat B."/>
            <person name="Kuo A."/>
            <person name="Liang C."/>
            <person name="Lipzen A."/>
            <person name="Lutzoni F."/>
            <person name="Magnuson J."/>
            <person name="Mondo S."/>
            <person name="Nolan M."/>
            <person name="Ohm R."/>
            <person name="Pangilinan J."/>
            <person name="Park H.-J."/>
            <person name="Ramirez L."/>
            <person name="Alfaro M."/>
            <person name="Sun H."/>
            <person name="Tritt A."/>
            <person name="Yoshinaga Y."/>
            <person name="Zwiers L.-H."/>
            <person name="Turgeon B."/>
            <person name="Goodwin S."/>
            <person name="Spatafora J."/>
            <person name="Crous P."/>
            <person name="Grigoriev I."/>
        </authorList>
    </citation>
    <scope>NUCLEOTIDE SEQUENCE</scope>
    <source>
        <strain evidence="4">CBS 123094</strain>
    </source>
</reference>
<sequence>MFISENQSQGSIKYRTRRCHQKSRTGCQECKRRRIKCDEEKPSCTRCVLSLQSCVYSPKALFIVDPGARDELPLQTAQRSVSLSPIAPSFLDNSLLSEASAYSTPALTKETCHNEAEDSLPPSDTILYHHYLQHTSHITTHHQNDKTVLEIYIPTLALQSKVVFHSILALSAACLCRDMIAERTSSDIAAVNQVLMAGYRHYNRASEQTRDLISQPNTPKPEHLLASTPFLIGFATASQQINHWIESRKPTRDPSQPLIASLRDTIILIKGLRATLQVLRRDDVSSSHKMAYEPELPNENEPALLESKPPATTPPPSHTHVMYPMIAATSEGAFSRLQERLDSTSLSYGDDASLVACAEAFQRLSTVRNLTFSSHAPPTPLSLDNASKLPRLPPWLRSYIGRPVILLPNEPLVRPFLTFLIRSSQEYLDLLLPLLDESLEGPIEPMPDGLPGLTEAQALALDIWAHWCVLMFLVEEEAWWIGNLPFILLTGMLNRYGDDFVARLWPGNGQGQDRWWPASMLACLGEVKRCQ</sequence>
<proteinExistence type="predicted"/>
<dbReference type="Pfam" id="PF00172">
    <property type="entry name" value="Zn_clus"/>
    <property type="match status" value="1"/>
</dbReference>
<accession>A0A6A5WZT8</accession>
<protein>
    <recommendedName>
        <fullName evidence="3">Zn(2)-C6 fungal-type domain-containing protein</fullName>
    </recommendedName>
</protein>
<dbReference type="AlphaFoldDB" id="A0A6A5WZT8"/>
<dbReference type="Pfam" id="PF11951">
    <property type="entry name" value="Fungal_trans_2"/>
    <property type="match status" value="1"/>
</dbReference>
<feature type="compositionally biased region" description="Low complexity" evidence="2">
    <location>
        <begin position="293"/>
        <end position="310"/>
    </location>
</feature>
<gene>
    <name evidence="4" type="ORF">P154DRAFT_182220</name>
</gene>
<keyword evidence="5" id="KW-1185">Reference proteome</keyword>
<dbReference type="Gene3D" id="4.10.240.10">
    <property type="entry name" value="Zn(2)-C6 fungal-type DNA-binding domain"/>
    <property type="match status" value="1"/>
</dbReference>
<evidence type="ECO:0000313" key="5">
    <source>
        <dbReference type="Proteomes" id="UP000799779"/>
    </source>
</evidence>
<dbReference type="EMBL" id="ML977558">
    <property type="protein sequence ID" value="KAF2007067.1"/>
    <property type="molecule type" value="Genomic_DNA"/>
</dbReference>
<feature type="domain" description="Zn(2)-C6 fungal-type" evidence="3">
    <location>
        <begin position="26"/>
        <end position="56"/>
    </location>
</feature>
<evidence type="ECO:0000256" key="1">
    <source>
        <dbReference type="ARBA" id="ARBA00023242"/>
    </source>
</evidence>
<dbReference type="GO" id="GO:0001228">
    <property type="term" value="F:DNA-binding transcription activator activity, RNA polymerase II-specific"/>
    <property type="evidence" value="ECO:0007669"/>
    <property type="project" value="TreeGrafter"/>
</dbReference>
<keyword evidence="1" id="KW-0539">Nucleus</keyword>
<evidence type="ECO:0000256" key="2">
    <source>
        <dbReference type="SAM" id="MobiDB-lite"/>
    </source>
</evidence>
<organism evidence="4 5">
    <name type="scientific">Amniculicola lignicola CBS 123094</name>
    <dbReference type="NCBI Taxonomy" id="1392246"/>
    <lineage>
        <taxon>Eukaryota</taxon>
        <taxon>Fungi</taxon>
        <taxon>Dikarya</taxon>
        <taxon>Ascomycota</taxon>
        <taxon>Pezizomycotina</taxon>
        <taxon>Dothideomycetes</taxon>
        <taxon>Pleosporomycetidae</taxon>
        <taxon>Pleosporales</taxon>
        <taxon>Amniculicolaceae</taxon>
        <taxon>Amniculicola</taxon>
    </lineage>
</organism>
<evidence type="ECO:0000259" key="3">
    <source>
        <dbReference type="PROSITE" id="PS50048"/>
    </source>
</evidence>
<dbReference type="InterPro" id="IPR021858">
    <property type="entry name" value="Fun_TF"/>
</dbReference>
<dbReference type="PROSITE" id="PS00463">
    <property type="entry name" value="ZN2_CY6_FUNGAL_1"/>
    <property type="match status" value="1"/>
</dbReference>
<dbReference type="InterPro" id="IPR036864">
    <property type="entry name" value="Zn2-C6_fun-type_DNA-bd_sf"/>
</dbReference>
<dbReference type="PANTHER" id="PTHR47784:SF5">
    <property type="entry name" value="STEROL UPTAKE CONTROL PROTEIN 2"/>
    <property type="match status" value="1"/>
</dbReference>
<dbReference type="CDD" id="cd00067">
    <property type="entry name" value="GAL4"/>
    <property type="match status" value="1"/>
</dbReference>
<evidence type="ECO:0000313" key="4">
    <source>
        <dbReference type="EMBL" id="KAF2007067.1"/>
    </source>
</evidence>
<dbReference type="GO" id="GO:0008270">
    <property type="term" value="F:zinc ion binding"/>
    <property type="evidence" value="ECO:0007669"/>
    <property type="project" value="InterPro"/>
</dbReference>
<dbReference type="PANTHER" id="PTHR47784">
    <property type="entry name" value="STEROL UPTAKE CONTROL PROTEIN 2"/>
    <property type="match status" value="1"/>
</dbReference>
<feature type="region of interest" description="Disordered" evidence="2">
    <location>
        <begin position="291"/>
        <end position="315"/>
    </location>
</feature>
<name>A0A6A5WZT8_9PLEO</name>
<dbReference type="InterPro" id="IPR053157">
    <property type="entry name" value="Sterol_Uptake_Regulator"/>
</dbReference>
<dbReference type="InterPro" id="IPR001138">
    <property type="entry name" value="Zn2Cys6_DnaBD"/>
</dbReference>
<dbReference type="Proteomes" id="UP000799779">
    <property type="component" value="Unassembled WGS sequence"/>
</dbReference>
<dbReference type="OrthoDB" id="416217at2759"/>
<dbReference type="SMART" id="SM00066">
    <property type="entry name" value="GAL4"/>
    <property type="match status" value="1"/>
</dbReference>